<keyword evidence="2" id="KW-0472">Membrane</keyword>
<keyword evidence="4" id="KW-1185">Reference proteome</keyword>
<keyword evidence="2" id="KW-1133">Transmembrane helix</keyword>
<dbReference type="OrthoDB" id="413313at2759"/>
<dbReference type="Gene3D" id="3.40.720.10">
    <property type="entry name" value="Alkaline Phosphatase, subunit A"/>
    <property type="match status" value="1"/>
</dbReference>
<dbReference type="GO" id="GO:0005615">
    <property type="term" value="C:extracellular space"/>
    <property type="evidence" value="ECO:0007669"/>
    <property type="project" value="TreeGrafter"/>
</dbReference>
<protein>
    <submittedName>
        <fullName evidence="3">Uncharacterized protein</fullName>
    </submittedName>
</protein>
<dbReference type="OMA" id="ISSHWCA"/>
<dbReference type="AlphaFoldDB" id="A0A7R8UMZ4"/>
<dbReference type="InParanoid" id="A0A7R8UMZ4"/>
<dbReference type="PANTHER" id="PTHR10974:SF9">
    <property type="entry name" value="DUF229 DOMAIN CONTAINING PROTEIN-RELATED"/>
    <property type="match status" value="1"/>
</dbReference>
<feature type="transmembrane region" description="Helical" evidence="2">
    <location>
        <begin position="68"/>
        <end position="88"/>
    </location>
</feature>
<evidence type="ECO:0000256" key="2">
    <source>
        <dbReference type="SAM" id="Phobius"/>
    </source>
</evidence>
<evidence type="ECO:0000313" key="3">
    <source>
        <dbReference type="EMBL" id="CAD7083487.1"/>
    </source>
</evidence>
<proteinExistence type="predicted"/>
<dbReference type="InterPro" id="IPR004245">
    <property type="entry name" value="DUF229"/>
</dbReference>
<name>A0A7R8UMZ4_HERIL</name>
<organism evidence="3 4">
    <name type="scientific">Hermetia illucens</name>
    <name type="common">Black soldier fly</name>
    <dbReference type="NCBI Taxonomy" id="343691"/>
    <lineage>
        <taxon>Eukaryota</taxon>
        <taxon>Metazoa</taxon>
        <taxon>Ecdysozoa</taxon>
        <taxon>Arthropoda</taxon>
        <taxon>Hexapoda</taxon>
        <taxon>Insecta</taxon>
        <taxon>Pterygota</taxon>
        <taxon>Neoptera</taxon>
        <taxon>Endopterygota</taxon>
        <taxon>Diptera</taxon>
        <taxon>Brachycera</taxon>
        <taxon>Stratiomyomorpha</taxon>
        <taxon>Stratiomyidae</taxon>
        <taxon>Hermetiinae</taxon>
        <taxon>Hermetia</taxon>
    </lineage>
</organism>
<evidence type="ECO:0000313" key="4">
    <source>
        <dbReference type="Proteomes" id="UP000594454"/>
    </source>
</evidence>
<dbReference type="SUPFAM" id="SSF53649">
    <property type="entry name" value="Alkaline phosphatase-like"/>
    <property type="match status" value="1"/>
</dbReference>
<accession>A0A7R8UMZ4</accession>
<reference evidence="3 4" key="1">
    <citation type="submission" date="2020-11" db="EMBL/GenBank/DDBJ databases">
        <authorList>
            <person name="Wallbank WR R."/>
            <person name="Pardo Diaz C."/>
            <person name="Kozak K."/>
            <person name="Martin S."/>
            <person name="Jiggins C."/>
            <person name="Moest M."/>
            <person name="Warren A I."/>
            <person name="Generalovic N T."/>
            <person name="Byers J.R.P. K."/>
            <person name="Montejo-Kovacevich G."/>
            <person name="Yen C E."/>
        </authorList>
    </citation>
    <scope>NUCLEOTIDE SEQUENCE [LARGE SCALE GENOMIC DNA]</scope>
</reference>
<dbReference type="Proteomes" id="UP000594454">
    <property type="component" value="Chromosome 2"/>
</dbReference>
<dbReference type="FunCoup" id="A0A7R8UMZ4">
    <property type="interactions" value="4"/>
</dbReference>
<sequence>MTETKASDRSTDPLLVKIGDNGGDTDDEVKRATGGKWQDQGLVRNKRSCEDATLTTSLGVVTQNKKRLIVFIALIILLIYVNTSAVSWNDDRNSDRVPVNHRSHVPGMKETEKQTARALKIINVTSTTTTTRVSIPSTLPLTNNSLPPIPSGYLVWSDQCKMPNLDPYASDVMKFFKRQKYEPCSSLKPLTRVTYDPKRKRYLIIIDNKLKPQYAKFGPVDCCYQAIKRSGKDKKADEEFTLNKCQNIPNSETEIPQKYDSVLVKCWNFDKQVYVNVHAMVPERRSIRKRFEEWKKKTPETVRPLSVLLVGVDSVSRQNFIRAMPKTAQFVYDTEWFEMSGYNKMEDNTFPNLMAIFTGYNLTTANTKCNPYAVGYLDNCPMIWYDFKRSGYVTAYAEDEETISTFNYLKVGFKKPPTDYYLRPAMLAAEAHLHVKKKSSLTFCLGFKHSAEYVYDYILDLATTYKDDPYFGMFWANTFSHNAISDASSMDDRMVEYLKTFRDIGIYNNSAVIFFSDHGMRFGPTRQLPSGRIEERLPFFFIWLPDWFKKRHPEIVSTLNINKNRLTTPYDVHMTLKHILELSGRAHNLPRAKDCPKCQSLFKTVPYNRSCMDAAIEEHWCTCTPYEAVERDLEAVRTVATFTAEYINDFLKTYKNGTLTKSCAKLRLNRVKYAYHAELVEGQIEAFQIAFETRPGDALFESTVHFDLQKREFKVAGSVSRLNSYASTAKCVNEGVLQKFCYCT</sequence>
<feature type="compositionally biased region" description="Basic and acidic residues" evidence="1">
    <location>
        <begin position="1"/>
        <end position="11"/>
    </location>
</feature>
<dbReference type="CDD" id="cd16021">
    <property type="entry name" value="ALP_like"/>
    <property type="match status" value="1"/>
</dbReference>
<dbReference type="EMBL" id="LR899010">
    <property type="protein sequence ID" value="CAD7083487.1"/>
    <property type="molecule type" value="Genomic_DNA"/>
</dbReference>
<dbReference type="FunFam" id="3.40.720.10:FF:000017">
    <property type="entry name" value="Predicted protein"/>
    <property type="match status" value="1"/>
</dbReference>
<keyword evidence="2" id="KW-0812">Transmembrane</keyword>
<dbReference type="PANTHER" id="PTHR10974">
    <property type="entry name" value="FI08016P-RELATED"/>
    <property type="match status" value="1"/>
</dbReference>
<gene>
    <name evidence="3" type="ORF">HERILL_LOCUS6444</name>
</gene>
<feature type="region of interest" description="Disordered" evidence="1">
    <location>
        <begin position="1"/>
        <end position="33"/>
    </location>
</feature>
<evidence type="ECO:0000256" key="1">
    <source>
        <dbReference type="SAM" id="MobiDB-lite"/>
    </source>
</evidence>
<dbReference type="Pfam" id="PF02995">
    <property type="entry name" value="DUF229"/>
    <property type="match status" value="1"/>
</dbReference>
<dbReference type="InterPro" id="IPR017850">
    <property type="entry name" value="Alkaline_phosphatase_core_sf"/>
</dbReference>